<feature type="compositionally biased region" description="Polar residues" evidence="3">
    <location>
        <begin position="777"/>
        <end position="801"/>
    </location>
</feature>
<evidence type="ECO:0000256" key="2">
    <source>
        <dbReference type="ARBA" id="ARBA00022840"/>
    </source>
</evidence>
<feature type="domain" description="Guanylate cyclase" evidence="4">
    <location>
        <begin position="406"/>
        <end position="545"/>
    </location>
</feature>
<dbReference type="PANTHER" id="PTHR16305:SF28">
    <property type="entry name" value="GUANYLATE CYCLASE DOMAIN-CONTAINING PROTEIN"/>
    <property type="match status" value="1"/>
</dbReference>
<evidence type="ECO:0000313" key="5">
    <source>
        <dbReference type="EMBL" id="KAH6591248.1"/>
    </source>
</evidence>
<evidence type="ECO:0000259" key="4">
    <source>
        <dbReference type="PROSITE" id="PS50125"/>
    </source>
</evidence>
<dbReference type="EMBL" id="JAFCIX010000414">
    <property type="protein sequence ID" value="KAH6591248.1"/>
    <property type="molecule type" value="Genomic_DNA"/>
</dbReference>
<keyword evidence="2" id="KW-0067">ATP-binding</keyword>
<dbReference type="PANTHER" id="PTHR16305">
    <property type="entry name" value="TESTICULAR SOLUBLE ADENYLYL CYCLASE"/>
    <property type="match status" value="1"/>
</dbReference>
<keyword evidence="6" id="KW-1185">Reference proteome</keyword>
<protein>
    <recommendedName>
        <fullName evidence="4">Guanylate cyclase domain-containing protein</fullName>
    </recommendedName>
</protein>
<dbReference type="InterPro" id="IPR027417">
    <property type="entry name" value="P-loop_NTPase"/>
</dbReference>
<dbReference type="Pfam" id="PF00211">
    <property type="entry name" value="Guanylate_cyc"/>
    <property type="match status" value="1"/>
</dbReference>
<dbReference type="PROSITE" id="PS50125">
    <property type="entry name" value="GUANYLATE_CYCLASE_2"/>
    <property type="match status" value="2"/>
</dbReference>
<feature type="domain" description="Guanylate cyclase" evidence="4">
    <location>
        <begin position="157"/>
        <end position="307"/>
    </location>
</feature>
<dbReference type="SUPFAM" id="SSF55073">
    <property type="entry name" value="Nucleotide cyclase"/>
    <property type="match status" value="2"/>
</dbReference>
<comment type="caution">
    <text evidence="5">The sequence shown here is derived from an EMBL/GenBank/DDBJ whole genome shotgun (WGS) entry which is preliminary data.</text>
</comment>
<dbReference type="InterPro" id="IPR001054">
    <property type="entry name" value="A/G_cyclase"/>
</dbReference>
<evidence type="ECO:0000256" key="3">
    <source>
        <dbReference type="SAM" id="MobiDB-lite"/>
    </source>
</evidence>
<dbReference type="InterPro" id="IPR029787">
    <property type="entry name" value="Nucleotide_cyclase"/>
</dbReference>
<dbReference type="CDD" id="cd07302">
    <property type="entry name" value="CHD"/>
    <property type="match status" value="2"/>
</dbReference>
<evidence type="ECO:0000313" key="6">
    <source>
        <dbReference type="Proteomes" id="UP001648503"/>
    </source>
</evidence>
<dbReference type="Proteomes" id="UP001648503">
    <property type="component" value="Unassembled WGS sequence"/>
</dbReference>
<feature type="region of interest" description="Disordered" evidence="3">
    <location>
        <begin position="777"/>
        <end position="812"/>
    </location>
</feature>
<proteinExistence type="predicted"/>
<organism evidence="5 6">
    <name type="scientific">Batrachochytrium salamandrivorans</name>
    <dbReference type="NCBI Taxonomy" id="1357716"/>
    <lineage>
        <taxon>Eukaryota</taxon>
        <taxon>Fungi</taxon>
        <taxon>Fungi incertae sedis</taxon>
        <taxon>Chytridiomycota</taxon>
        <taxon>Chytridiomycota incertae sedis</taxon>
        <taxon>Chytridiomycetes</taxon>
        <taxon>Rhizophydiales</taxon>
        <taxon>Rhizophydiales incertae sedis</taxon>
        <taxon>Batrachochytrium</taxon>
    </lineage>
</organism>
<keyword evidence="1" id="KW-0547">Nucleotide-binding</keyword>
<dbReference type="Gene3D" id="3.30.70.1230">
    <property type="entry name" value="Nucleotide cyclase"/>
    <property type="match status" value="2"/>
</dbReference>
<evidence type="ECO:0000256" key="1">
    <source>
        <dbReference type="ARBA" id="ARBA00022741"/>
    </source>
</evidence>
<dbReference type="SUPFAM" id="SSF52540">
    <property type="entry name" value="P-loop containing nucleoside triphosphate hydrolases"/>
    <property type="match status" value="1"/>
</dbReference>
<name>A0ABQ8F343_9FUNG</name>
<reference evidence="5 6" key="1">
    <citation type="submission" date="2021-02" db="EMBL/GenBank/DDBJ databases">
        <title>Variation within the Batrachochytrium salamandrivorans European outbreak.</title>
        <authorList>
            <person name="Kelly M."/>
            <person name="Pasmans F."/>
            <person name="Shea T.P."/>
            <person name="Munoz J.F."/>
            <person name="Carranza S."/>
            <person name="Cuomo C.A."/>
            <person name="Martel A."/>
        </authorList>
    </citation>
    <scope>NUCLEOTIDE SEQUENCE [LARGE SCALE GENOMIC DNA]</scope>
    <source>
        <strain evidence="5 6">AMFP18/2</strain>
    </source>
</reference>
<accession>A0ABQ8F343</accession>
<feature type="region of interest" description="Disordered" evidence="3">
    <location>
        <begin position="1498"/>
        <end position="1527"/>
    </location>
</feature>
<gene>
    <name evidence="5" type="ORF">BASA50_008825</name>
</gene>
<sequence>MRAVYSKRSQQQRHTLPDLAAFGMEDMGTLSIHDTVMTSPEEHAFPVVAQATPVVVALGRRRMSWHALKRTDSSTHEKSLKSLINAAGMGNMIGFSSNLPTSNEAQLDQIIPNFVSKQVRQVCYQMCAEVALKSDSGSQEPLAIPPLVPSATEAFAAVVMVDVSGYSKLTAVLAERGPIGAELLTRTMKGYLDKIIQTIVAHGGDIVKFAGDAVIFCWKSGKAINLTDSSQDKIRGELVYKASHCCLTLLTKLGTYDIEVEDCPTKILRIHLGIGAGLVYDVLVGGEPGRWEHFIAGDGVNQLSQVLDLAKAGELALSHQALKWLACVIDIATVNLGDYDKRCIILTGLEKAVRKGHASPDVEDEIVFKSARQMEANVDLYKLFVDRTALFKLQADINQSRLFQMDAGLLDLLNLTELRQVTTIFIKVGSLQVVHRNDILDESQRAISIVQTALHRCEGSLRQFHVDDKGAVILCFFGLPPLAHENDAGLGIKAGIEIRDRFFDIFDDFSIGITTGVVSYGGVGSSGRAEYAVMGDSINMAARLMCHAEAAEGILCDEKTYNLCALDFSFQNLGETKVKGKNSAISIFRPIAPVPESNKNKNSSISAATASIEVIGREKERKCIMDALCRMKTAVVADAIIIKADGGQGLSTLISFANFEATKQQCHVCVGNCVEMEKSSLYFPWQSIIHDLVDLIDSGSFVNNTCFKIPTHPTHPTPNLEASMTQAMFSSPPSLPEKLKLDATLVPSLDPSFSNAAGVDALTSQFIGKSLSSVKEGVDNTSPFKSQKPNSPPQCTQSVSPPTAHIAPKPRRMSIIKTVDSDEFLSERTFPTARGKLTSSHPSGSDAMVEASEEENYIPKIAQALFKLHEASEDAGLFELIFPAKIDGELNIEVQAALQLRIHDLCALLSRVLRTLSEHNKLIFVLNEAQWMDPMSWEFLMEVLVSCPRVAVFIFTRPEGSFESRESKACLRRIEALPRTTTLTVGGLNIEETRRLIIHTWTGPTITKVASKIVESIYKRTDGNPFFIRSLTLAMKESGQWRVSNEGVLSTQNGNFDFEKLVLGYDNQSILVAQFDRLDRNFQLLLKVAAVLGQRFLLDDVLYFLTGMAGVHERIERKNYNQIIRGVQTTDKYGFLQRDATTSEGAQFQFKSAVVRKCIYSMMVHKQRQQLHKHVGTYYETRLNDANRHRYLIPIFEHFMESDGTQTRKKIHYLEMVANFYYERGLVNECIKFYKQLLDISGLFRKDLPEGMDFKNATIANWHRELGHSLYMREEYIEAEKHLLIGLKLYGAAFPETKLGVYWSTRRQLQIRLRMDAAFFENFGTSSETPIDYLQSYRPHKSNSSHSLNNIVVSTSRRKDVSSTEKRGSTIIQLPPPVGAPLVGFNANFSITMSSPISSATPPVNNNNNNSGSNGNNISLAAAAPLDSLGVYEYGRSSQVNLGPNSRRSTQIVGGNYPPASPYISGALGTSSHGGSGSVIHDYESMPTSQVRMSQNMASGSSSKYGIKDRNTSQNLMREPGSARQGPAHGIQHSLLVLADLYWIRNQFQRHQVCVLLGLNMVHEATQDQTLARLFSLGSLTLWMAQIHPHRALSYLDAAQRLDSRTNIHTSIHISTHQCELMFLMGRWQIALKASDALNYLGTIASDTLTRVQAMRLRLHIQMMAASRQTALATAREMYTFSSTRECFLGRFSACLRLVECLSSIPYSAGELGDYTKILDDLWGSQTNGSTIVLAEEIAYLGLRSQIQLTVCTATQVRNLALFSDALGKLTTYEWKSFQGMVSVAFGLFAAYESKALNDSSSRKVAELVCVRVNKLLKPMKGLSFSDPLRMIFKGFRMLQANRRLKALATWTRGLNPKSEVLLIQAFLHKLIAYYSQGELAYMDNVVQGKRLVDILQITYLFDMIWKTQ</sequence>